<dbReference type="SUPFAM" id="SSF48452">
    <property type="entry name" value="TPR-like"/>
    <property type="match status" value="1"/>
</dbReference>
<sequence>MHTSLGVSFDLPLPLAQSFSLVASIASSSQRGKPINSITLPWIREAKFGHTLGIRSNVLSSLNNGSTRPGPADLIHWGRHYGERSSTFTHNEFAPPTTVSHSKEEDGYVGYFHFCNGIDYTNGPAMVEEYLLKAIGLESRPDGYFWSSNTNVASYGVYNNKQMVVTLCAYNIFGRQELRARLIILVAKSRKLPVTVDCLYNVTSQLLKKLHNYNRYTVTELPDSFWLELAVSSIVRLFYSGDDPSHQLCGTVSLPVQLQSKEVITNAVDRIIDLLPKGHLTGHRASMGAPTASGDGSKVFRYKNRLVDALKRLVLLDLSGKIGDHAISRIETAFGKEFDYVICQLYRAQHNKNNDQQFLSLVHTHLGQDSTLTQAALLMVEQVRFLVAKGHYSVALTIAARAVGILPLDFDAWYHLALCYIMERKFDQALQTINCLPVVFTKLRLAEDSVDDVYDTYAMCFMERMVYGQGISMDSFEKFFPPPKSEFLMCDEGSIQNLWYLEFVRRPHLRHPISGPFFQSPLSSATPIEISAVDAHIMKVSSPSSKRHILSSQSRGNPWTSVLDFDRTSTWGRAYDLITTIVAIIGWDSTVQAKANVFRKGDDEDGKNYVVDHLTCSREECQPWLDLLFLVVYEDIRAMMVVSSEDNNRSALSWNMIGLVGWSCKYNLKDSISSIVTSVAGVAADGGFDYFGTVKLLEIYNEFVLSDVESSSIDRLTCVYDGRSYSNKLIVQSISPTVLEEFEKQLVDGYLTLELVLLYLMKLVSWNLRWYQYIPSHLATNTLVKLCIKYDLVYIRLILRVVYETYKQQPSKKTSQGFSVLQLFATKTTKNAPAADFAEADTVVEYMERLLSWIESIQS</sequence>
<dbReference type="GO" id="GO:0034044">
    <property type="term" value="C:exomer complex"/>
    <property type="evidence" value="ECO:0007669"/>
    <property type="project" value="TreeGrafter"/>
</dbReference>
<evidence type="ECO:0000313" key="1">
    <source>
        <dbReference type="EMBL" id="SGZ47640.1"/>
    </source>
</evidence>
<dbReference type="InterPro" id="IPR011990">
    <property type="entry name" value="TPR-like_helical_dom_sf"/>
</dbReference>
<dbReference type="GO" id="GO:0006893">
    <property type="term" value="P:Golgi to plasma membrane transport"/>
    <property type="evidence" value="ECO:0007669"/>
    <property type="project" value="UniProtKB-ARBA"/>
</dbReference>
<organism evidence="1 2">
    <name type="scientific">Sungouiella intermedia</name>
    <dbReference type="NCBI Taxonomy" id="45354"/>
    <lineage>
        <taxon>Eukaryota</taxon>
        <taxon>Fungi</taxon>
        <taxon>Dikarya</taxon>
        <taxon>Ascomycota</taxon>
        <taxon>Saccharomycotina</taxon>
        <taxon>Pichiomycetes</taxon>
        <taxon>Metschnikowiaceae</taxon>
        <taxon>Sungouiella</taxon>
    </lineage>
</organism>
<keyword evidence="2" id="KW-1185">Reference proteome</keyword>
<dbReference type="Proteomes" id="UP000182334">
    <property type="component" value="Chromosome I"/>
</dbReference>
<dbReference type="InterPro" id="IPR015374">
    <property type="entry name" value="ChAPs"/>
</dbReference>
<dbReference type="OrthoDB" id="434695at2759"/>
<dbReference type="Gene3D" id="1.25.40.10">
    <property type="entry name" value="Tetratricopeptide repeat domain"/>
    <property type="match status" value="2"/>
</dbReference>
<gene>
    <name evidence="1" type="ORF">SAMEA4029010_CIC11G00000002988</name>
</gene>
<proteinExistence type="predicted"/>
<reference evidence="1 2" key="1">
    <citation type="submission" date="2016-10" db="EMBL/GenBank/DDBJ databases">
        <authorList>
            <person name="de Groot N.N."/>
        </authorList>
    </citation>
    <scope>NUCLEOTIDE SEQUENCE [LARGE SCALE GENOMIC DNA]</scope>
    <source>
        <strain evidence="1 2">CBS 141442</strain>
    </source>
</reference>
<dbReference type="Pfam" id="PF09295">
    <property type="entry name" value="ChAPs"/>
    <property type="match status" value="1"/>
</dbReference>
<dbReference type="PANTHER" id="PTHR31975:SF1">
    <property type="entry name" value="BUD SITE SELECTION PROTEIN 7-RELATED"/>
    <property type="match status" value="1"/>
</dbReference>
<dbReference type="PANTHER" id="PTHR31975">
    <property type="entry name" value="BUD SITE SELECTION PROTEIN 7-RELATED"/>
    <property type="match status" value="1"/>
</dbReference>
<name>A0A1L0BCM7_9ASCO</name>
<accession>A0A1L0BCM7</accession>
<evidence type="ECO:0000313" key="2">
    <source>
        <dbReference type="Proteomes" id="UP000182334"/>
    </source>
</evidence>
<protein>
    <submittedName>
        <fullName evidence="1">CIC11C00000002988</fullName>
    </submittedName>
</protein>
<dbReference type="STRING" id="45354.A0A1L0BCM7"/>
<dbReference type="EMBL" id="LT635756">
    <property type="protein sequence ID" value="SGZ47640.1"/>
    <property type="molecule type" value="Genomic_DNA"/>
</dbReference>
<dbReference type="AlphaFoldDB" id="A0A1L0BCM7"/>